<feature type="transmembrane region" description="Helical" evidence="1">
    <location>
        <begin position="311"/>
        <end position="331"/>
    </location>
</feature>
<comment type="caution">
    <text evidence="2">The sequence shown here is derived from an EMBL/GenBank/DDBJ whole genome shotgun (WGS) entry which is preliminary data.</text>
</comment>
<dbReference type="AlphaFoldDB" id="A0AA42IRD7"/>
<protein>
    <submittedName>
        <fullName evidence="2">TIGR00366 family protein</fullName>
    </submittedName>
</protein>
<reference evidence="2" key="1">
    <citation type="submission" date="2022-09" db="EMBL/GenBank/DDBJ databases">
        <title>Intensive care unit water sources are persistently colonized with multi-drug resistant bacteria and are the site of extensive horizontal gene transfer of antibiotic resistance genes.</title>
        <authorList>
            <person name="Diorio-Toth L."/>
        </authorList>
    </citation>
    <scope>NUCLEOTIDE SEQUENCE</scope>
    <source>
        <strain evidence="2">GD03863</strain>
    </source>
</reference>
<dbReference type="Proteomes" id="UP001161137">
    <property type="component" value="Unassembled WGS sequence"/>
</dbReference>
<organism evidence="2 3">
    <name type="scientific">Ectopseudomonas toyotomiensis</name>
    <dbReference type="NCBI Taxonomy" id="554344"/>
    <lineage>
        <taxon>Bacteria</taxon>
        <taxon>Pseudomonadati</taxon>
        <taxon>Pseudomonadota</taxon>
        <taxon>Gammaproteobacteria</taxon>
        <taxon>Pseudomonadales</taxon>
        <taxon>Pseudomonadaceae</taxon>
        <taxon>Ectopseudomonas</taxon>
    </lineage>
</organism>
<feature type="transmembrane region" description="Helical" evidence="1">
    <location>
        <begin position="25"/>
        <end position="45"/>
    </location>
</feature>
<proteinExistence type="predicted"/>
<evidence type="ECO:0000256" key="1">
    <source>
        <dbReference type="SAM" id="Phobius"/>
    </source>
</evidence>
<feature type="transmembrane region" description="Helical" evidence="1">
    <location>
        <begin position="427"/>
        <end position="448"/>
    </location>
</feature>
<keyword evidence="1" id="KW-0812">Transmembrane</keyword>
<dbReference type="PANTHER" id="PTHR41983:SF2">
    <property type="entry name" value="SHORT-CHAIN FATTY ACID TRANSPORTER-RELATED"/>
    <property type="match status" value="1"/>
</dbReference>
<dbReference type="PANTHER" id="PTHR41983">
    <property type="entry name" value="SHORT-CHAIN FATTY ACID TRANSPORTER-RELATED"/>
    <property type="match status" value="1"/>
</dbReference>
<keyword evidence="1" id="KW-0472">Membrane</keyword>
<feature type="transmembrane region" description="Helical" evidence="1">
    <location>
        <begin position="337"/>
        <end position="362"/>
    </location>
</feature>
<dbReference type="RefSeq" id="WP_230875235.1">
    <property type="nucleotide sequence ID" value="NZ_JACFYY010000003.1"/>
</dbReference>
<accession>A0AA42IRD7</accession>
<dbReference type="GO" id="GO:0005886">
    <property type="term" value="C:plasma membrane"/>
    <property type="evidence" value="ECO:0007669"/>
    <property type="project" value="TreeGrafter"/>
</dbReference>
<feature type="transmembrane region" description="Helical" evidence="1">
    <location>
        <begin position="66"/>
        <end position="86"/>
    </location>
</feature>
<name>A0AA42IRD7_9GAMM</name>
<feature type="transmembrane region" description="Helical" evidence="1">
    <location>
        <begin position="250"/>
        <end position="268"/>
    </location>
</feature>
<sequence>MPYNKNKEFLMEAITNFSVKLVQRYLPSAFLLAVLLTVIVLMMGIGLAGESPVAMARYWGDGFSKLFNFGMQMVLVLITGYVLALSPLVQSMLAALARQANGPRQAIALTIVVSFVCYYLNWGFGMVAGAILAREMGRRVAVHFPLIVAAAYGGELVRGPSSSIPLVIATPGHFMEEAIGIIPVSETLYSTWNIALTLLLLVLLVVFFLFQKQPENIVRLKEESDESNTAQTLVDKKGMTPSDRLEHSRWPTLLMGLLAATYLVDLFVTKGGSVNLDTMILFFLALGLLLHKNSAAYMSAAGKAVTAGRGIIVQFPLYAGIAGMMTNSGLVTEFSQAIIAVATPESFPLLTFLCAGVVNFFIPSGGGQWAIQGPIMMEAAYALGADPAQTIMAFTWGDGWTNQIQPFWALPLLGVAGLSARDIMGYLIVWLGISGVAISGTFVVVSMLS</sequence>
<dbReference type="InterPro" id="IPR006160">
    <property type="entry name" value="SCFA_transpt_AtoE"/>
</dbReference>
<dbReference type="EMBL" id="JAOCDH010000034">
    <property type="protein sequence ID" value="MDH0704135.1"/>
    <property type="molecule type" value="Genomic_DNA"/>
</dbReference>
<keyword evidence="1" id="KW-1133">Transmembrane helix</keyword>
<feature type="transmembrane region" description="Helical" evidence="1">
    <location>
        <begin position="106"/>
        <end position="133"/>
    </location>
</feature>
<gene>
    <name evidence="2" type="ORF">N5D41_21875</name>
</gene>
<feature type="transmembrane region" description="Helical" evidence="1">
    <location>
        <begin position="192"/>
        <end position="210"/>
    </location>
</feature>
<dbReference type="Pfam" id="PF02667">
    <property type="entry name" value="SCFA_trans"/>
    <property type="match status" value="1"/>
</dbReference>
<feature type="transmembrane region" description="Helical" evidence="1">
    <location>
        <begin position="274"/>
        <end position="290"/>
    </location>
</feature>
<evidence type="ECO:0000313" key="3">
    <source>
        <dbReference type="Proteomes" id="UP001161137"/>
    </source>
</evidence>
<evidence type="ECO:0000313" key="2">
    <source>
        <dbReference type="EMBL" id="MDH0704135.1"/>
    </source>
</evidence>